<evidence type="ECO:0000256" key="2">
    <source>
        <dbReference type="SAM" id="Phobius"/>
    </source>
</evidence>
<dbReference type="EMBL" id="JAFFZS010000013">
    <property type="protein sequence ID" value="MBN0046061.1"/>
    <property type="molecule type" value="Genomic_DNA"/>
</dbReference>
<feature type="region of interest" description="Disordered" evidence="1">
    <location>
        <begin position="1"/>
        <end position="140"/>
    </location>
</feature>
<keyword evidence="2" id="KW-1133">Transmembrane helix</keyword>
<organism evidence="4 5">
    <name type="scientific">Streptomyces actuosus</name>
    <dbReference type="NCBI Taxonomy" id="1885"/>
    <lineage>
        <taxon>Bacteria</taxon>
        <taxon>Bacillati</taxon>
        <taxon>Actinomycetota</taxon>
        <taxon>Actinomycetes</taxon>
        <taxon>Kitasatosporales</taxon>
        <taxon>Streptomycetaceae</taxon>
        <taxon>Streptomyces</taxon>
    </lineage>
</organism>
<evidence type="ECO:0000313" key="5">
    <source>
        <dbReference type="Proteomes" id="UP000788262"/>
    </source>
</evidence>
<accession>A0ABS2VSK2</accession>
<feature type="compositionally biased region" description="Pro residues" evidence="1">
    <location>
        <begin position="1"/>
        <end position="11"/>
    </location>
</feature>
<dbReference type="InterPro" id="IPR011047">
    <property type="entry name" value="Quinoprotein_ADH-like_sf"/>
</dbReference>
<feature type="compositionally biased region" description="Basic and acidic residues" evidence="1">
    <location>
        <begin position="166"/>
        <end position="187"/>
    </location>
</feature>
<dbReference type="SUPFAM" id="SSF50998">
    <property type="entry name" value="Quinoprotein alcohol dehydrogenase-like"/>
    <property type="match status" value="1"/>
</dbReference>
<proteinExistence type="predicted"/>
<feature type="compositionally biased region" description="Pro residues" evidence="1">
    <location>
        <begin position="76"/>
        <end position="96"/>
    </location>
</feature>
<dbReference type="RefSeq" id="WP_205384216.1">
    <property type="nucleotide sequence ID" value="NZ_JAFFZS010000013.1"/>
</dbReference>
<protein>
    <submittedName>
        <fullName evidence="4">PQQ-binding-like beta-propeller repeat protein</fullName>
    </submittedName>
</protein>
<feature type="domain" description="Pyrrolo-quinoline quinone repeat" evidence="3">
    <location>
        <begin position="236"/>
        <end position="362"/>
    </location>
</feature>
<evidence type="ECO:0000313" key="4">
    <source>
        <dbReference type="EMBL" id="MBN0046061.1"/>
    </source>
</evidence>
<keyword evidence="5" id="KW-1185">Reference proteome</keyword>
<dbReference type="InterPro" id="IPR002372">
    <property type="entry name" value="PQQ_rpt_dom"/>
</dbReference>
<dbReference type="PANTHER" id="PTHR34512">
    <property type="entry name" value="CELL SURFACE PROTEIN"/>
    <property type="match status" value="1"/>
</dbReference>
<dbReference type="InterPro" id="IPR015943">
    <property type="entry name" value="WD40/YVTN_repeat-like_dom_sf"/>
</dbReference>
<name>A0ABS2VSK2_STRAS</name>
<gene>
    <name evidence="4" type="ORF">JS756_18520</name>
</gene>
<feature type="compositionally biased region" description="Pro residues" evidence="1">
    <location>
        <begin position="55"/>
        <end position="66"/>
    </location>
</feature>
<evidence type="ECO:0000256" key="1">
    <source>
        <dbReference type="SAM" id="MobiDB-lite"/>
    </source>
</evidence>
<keyword evidence="2" id="KW-0472">Membrane</keyword>
<feature type="region of interest" description="Disordered" evidence="1">
    <location>
        <begin position="164"/>
        <end position="216"/>
    </location>
</feature>
<feature type="transmembrane region" description="Helical" evidence="2">
    <location>
        <begin position="143"/>
        <end position="164"/>
    </location>
</feature>
<feature type="domain" description="Pyrrolo-quinoline quinone repeat" evidence="3">
    <location>
        <begin position="396"/>
        <end position="539"/>
    </location>
</feature>
<keyword evidence="2" id="KW-0812">Transmembrane</keyword>
<dbReference type="Pfam" id="PF13360">
    <property type="entry name" value="PQQ_2"/>
    <property type="match status" value="2"/>
</dbReference>
<dbReference type="Gene3D" id="2.130.10.10">
    <property type="entry name" value="YVTN repeat-like/Quinoprotein amine dehydrogenase"/>
    <property type="match status" value="1"/>
</dbReference>
<evidence type="ECO:0000259" key="3">
    <source>
        <dbReference type="Pfam" id="PF13360"/>
    </source>
</evidence>
<reference evidence="4 5" key="1">
    <citation type="submission" date="2021-02" db="EMBL/GenBank/DDBJ databases">
        <title>Whole genome sequencing of Streptomyces actuosus VRA1.</title>
        <authorList>
            <person name="Sen G."/>
            <person name="Sen A."/>
        </authorList>
    </citation>
    <scope>NUCLEOTIDE SEQUENCE [LARGE SCALE GENOMIC DNA]</scope>
    <source>
        <strain evidence="4 5">VRA1</strain>
    </source>
</reference>
<sequence>MTQPPGEPPQPQEGFGAPQHQPPQPGGVFGAPQPPQSPPAQPPSPQSTPPGAAQTPPPPPGPPAGPQQPGYGYPQQPGPYAPPAGPYGTPPAPGPYTAPGRQPGPYGQQPGYGYGYPQQPQFPGAPGAAPGTGSRNPFRGKPALTVAAAVAALVVIGGTVYAVAGRGDEGPKNDRPVARQSDDHKASEAPVDPGDGRGDGGDDPEDLNAGRGPGESKVLWYKTAPDVPRSGVDSPGLWITGKAVVKAAYKEVVAYDAGDGRPVWNPVTFPQKICAVTRDKTSDDKVVVAYMSGSSDRAKCNQLQQIDLATGRKGWSGKVDDGALFDSALTVSLTLVGDTLMVGRSQSGTAFDVHSGKKLYEKKKYGSACFPTAFAGGQGRLVSVASCDAMRDTEHEELQQLDPRTGKVLWTRKLDKGWTVKRAYSLDPLVVYSENEDKNQWNISTFASGGTFRSQVGVNERFAPVCSWAVLSRDLQGCLGAVADADTLYLPTDATTGPNEIVAIGLADGKEKWRVKSPADASMIPLRTEGGKLVAYVEASYDAGGQVVSIPTAGSTHTPAKLLQNPVGTARVEGGFYRWTADWVGGRFYIASTRLTGNDDAKEKLMIAFGK</sequence>
<dbReference type="Proteomes" id="UP000788262">
    <property type="component" value="Unassembled WGS sequence"/>
</dbReference>
<feature type="compositionally biased region" description="Pro residues" evidence="1">
    <location>
        <begin position="32"/>
        <end position="48"/>
    </location>
</feature>
<feature type="compositionally biased region" description="Low complexity" evidence="1">
    <location>
        <begin position="97"/>
        <end position="131"/>
    </location>
</feature>
<comment type="caution">
    <text evidence="4">The sequence shown here is derived from an EMBL/GenBank/DDBJ whole genome shotgun (WGS) entry which is preliminary data.</text>
</comment>
<dbReference type="PANTHER" id="PTHR34512:SF30">
    <property type="entry name" value="OUTER MEMBRANE PROTEIN ASSEMBLY FACTOR BAMB"/>
    <property type="match status" value="1"/>
</dbReference>